<keyword evidence="1" id="KW-0175">Coiled coil</keyword>
<evidence type="ECO:0000256" key="1">
    <source>
        <dbReference type="SAM" id="Coils"/>
    </source>
</evidence>
<feature type="coiled-coil region" evidence="1">
    <location>
        <begin position="52"/>
        <end position="79"/>
    </location>
</feature>
<gene>
    <name evidence="2" type="ORF">IAA52_04870</name>
</gene>
<reference evidence="2" key="2">
    <citation type="journal article" date="2021" name="PeerJ">
        <title>Extensive microbial diversity within the chicken gut microbiome revealed by metagenomics and culture.</title>
        <authorList>
            <person name="Gilroy R."/>
            <person name="Ravi A."/>
            <person name="Getino M."/>
            <person name="Pursley I."/>
            <person name="Horton D.L."/>
            <person name="Alikhan N.F."/>
            <person name="Baker D."/>
            <person name="Gharbi K."/>
            <person name="Hall N."/>
            <person name="Watson M."/>
            <person name="Adriaenssens E.M."/>
            <person name="Foster-Nyarko E."/>
            <person name="Jarju S."/>
            <person name="Secka A."/>
            <person name="Antonio M."/>
            <person name="Oren A."/>
            <person name="Chaudhuri R.R."/>
            <person name="La Ragione R."/>
            <person name="Hildebrand F."/>
            <person name="Pallen M.J."/>
        </authorList>
    </citation>
    <scope>NUCLEOTIDE SEQUENCE</scope>
    <source>
        <strain evidence="2">ChiSjej6B24-2974</strain>
    </source>
</reference>
<protein>
    <recommendedName>
        <fullName evidence="4">DUF1492 domain-containing protein</fullName>
    </recommendedName>
</protein>
<comment type="caution">
    <text evidence="2">The sequence shown here is derived from an EMBL/GenBank/DDBJ whole genome shotgun (WGS) entry which is preliminary data.</text>
</comment>
<sequence>MTTKDYLRQLSRKDARIEAMRERQRRYRELAQGSAARLRNVPGGGQRQVSSVEEYALRIVDLEREMDRRIDEYAALTLKIETAIDRIEDGRLRDLLRWRYMNEWGWEKIAQALGYERRQAFRLHGKALEAFERANAEGGAGESRPA</sequence>
<evidence type="ECO:0000313" key="2">
    <source>
        <dbReference type="EMBL" id="HIQ82414.1"/>
    </source>
</evidence>
<dbReference type="AlphaFoldDB" id="A0A9D1CWM7"/>
<organism evidence="2 3">
    <name type="scientific">Candidatus Pullichristensenella stercorigallinarum</name>
    <dbReference type="NCBI Taxonomy" id="2840909"/>
    <lineage>
        <taxon>Bacteria</taxon>
        <taxon>Bacillati</taxon>
        <taxon>Bacillota</taxon>
        <taxon>Clostridia</taxon>
        <taxon>Candidatus Pullichristensenella</taxon>
    </lineage>
</organism>
<name>A0A9D1CWM7_9FIRM</name>
<dbReference type="Proteomes" id="UP000824260">
    <property type="component" value="Unassembled WGS sequence"/>
</dbReference>
<evidence type="ECO:0000313" key="3">
    <source>
        <dbReference type="Proteomes" id="UP000824260"/>
    </source>
</evidence>
<reference evidence="2" key="1">
    <citation type="submission" date="2020-10" db="EMBL/GenBank/DDBJ databases">
        <authorList>
            <person name="Gilroy R."/>
        </authorList>
    </citation>
    <scope>NUCLEOTIDE SEQUENCE</scope>
    <source>
        <strain evidence="2">ChiSjej6B24-2974</strain>
    </source>
</reference>
<dbReference type="EMBL" id="DVFZ01000049">
    <property type="protein sequence ID" value="HIQ82414.1"/>
    <property type="molecule type" value="Genomic_DNA"/>
</dbReference>
<proteinExistence type="predicted"/>
<accession>A0A9D1CWM7</accession>
<evidence type="ECO:0008006" key="4">
    <source>
        <dbReference type="Google" id="ProtNLM"/>
    </source>
</evidence>